<dbReference type="EMBL" id="QZFU01000055">
    <property type="protein sequence ID" value="RJO68280.1"/>
    <property type="molecule type" value="Genomic_DNA"/>
</dbReference>
<keyword evidence="4" id="KW-1185">Reference proteome</keyword>
<organism evidence="3 4">
    <name type="scientific">Nocardia panacis</name>
    <dbReference type="NCBI Taxonomy" id="2340916"/>
    <lineage>
        <taxon>Bacteria</taxon>
        <taxon>Bacillati</taxon>
        <taxon>Actinomycetota</taxon>
        <taxon>Actinomycetes</taxon>
        <taxon>Mycobacteriales</taxon>
        <taxon>Nocardiaceae</taxon>
        <taxon>Nocardia</taxon>
    </lineage>
</organism>
<proteinExistence type="predicted"/>
<sequence length="140" mass="14009">MSLLGRAALIVVASAVAGIVDAGGASAEPGADGRLYGAMAVEVVGDEVHTIWASDFPSWADADASVLGRCSSANCNVIVRFVDGCGSIAAKKGAMIGRSAPTKAEAEQAAVDAFGPPVTSFSAAPPRANILRTECTSNAE</sequence>
<dbReference type="OrthoDB" id="4567150at2"/>
<feature type="signal peptide" evidence="1">
    <location>
        <begin position="1"/>
        <end position="17"/>
    </location>
</feature>
<dbReference type="Proteomes" id="UP000266677">
    <property type="component" value="Unassembled WGS sequence"/>
</dbReference>
<feature type="chain" id="PRO_5039539630" evidence="1">
    <location>
        <begin position="18"/>
        <end position="140"/>
    </location>
</feature>
<dbReference type="Pfam" id="PF13827">
    <property type="entry name" value="DUF4189"/>
    <property type="match status" value="1"/>
</dbReference>
<gene>
    <name evidence="3" type="ORF">D5S18_33190</name>
</gene>
<dbReference type="AlphaFoldDB" id="A0A3A4K5S4"/>
<comment type="caution">
    <text evidence="3">The sequence shown here is derived from an EMBL/GenBank/DDBJ whole genome shotgun (WGS) entry which is preliminary data.</text>
</comment>
<name>A0A3A4K5S4_9NOCA</name>
<protein>
    <submittedName>
        <fullName evidence="3">DUF4189 domain-containing protein</fullName>
    </submittedName>
</protein>
<keyword evidence="1" id="KW-0732">Signal</keyword>
<dbReference type="RefSeq" id="WP_120045088.1">
    <property type="nucleotide sequence ID" value="NZ_QZFU01000055.1"/>
</dbReference>
<evidence type="ECO:0000313" key="4">
    <source>
        <dbReference type="Proteomes" id="UP000266677"/>
    </source>
</evidence>
<accession>A0A3A4K5S4</accession>
<dbReference type="InterPro" id="IPR025240">
    <property type="entry name" value="DUF4189"/>
</dbReference>
<reference evidence="3 4" key="1">
    <citation type="submission" date="2018-09" db="EMBL/GenBank/DDBJ databases">
        <title>YIM PH21274 draft genome.</title>
        <authorList>
            <person name="Miao C."/>
        </authorList>
    </citation>
    <scope>NUCLEOTIDE SEQUENCE [LARGE SCALE GENOMIC DNA]</scope>
    <source>
        <strain evidence="3 4">YIM PH 21724</strain>
    </source>
</reference>
<evidence type="ECO:0000256" key="1">
    <source>
        <dbReference type="SAM" id="SignalP"/>
    </source>
</evidence>
<feature type="domain" description="DUF4189" evidence="2">
    <location>
        <begin position="36"/>
        <end position="112"/>
    </location>
</feature>
<evidence type="ECO:0000259" key="2">
    <source>
        <dbReference type="Pfam" id="PF13827"/>
    </source>
</evidence>
<evidence type="ECO:0000313" key="3">
    <source>
        <dbReference type="EMBL" id="RJO68280.1"/>
    </source>
</evidence>